<sequence>MTWSKLSQLLLRDPSLTRIFSMTLAQLSTLFYPTLTNPKAFYQDLHRHSPKETLNQYSKDCIHAISYVDQEYPELLKQIYDPPWVILAKGNVQLLRSPKTLGVVGTRQPTEVGIKSIQTLFPKIIQENFLIVSGMAKGIDRLAHIEAIKQKGKTIAVMGSGFQYIYPKENLALYEHLVTEHVVITEYPPLTPPQKWQFPARNRIISGLSNGLLVIEAAERSGSLISADQALEQGRDVFAAPGPLFSPLSKGTNFLIQQGAKLVLTAEDIIEEYEVE</sequence>
<evidence type="ECO:0000259" key="2">
    <source>
        <dbReference type="Pfam" id="PF02481"/>
    </source>
</evidence>
<dbReference type="NCBIfam" id="TIGR00732">
    <property type="entry name" value="dprA"/>
    <property type="match status" value="1"/>
</dbReference>
<accession>A0ABU9VKX9</accession>
<keyword evidence="4" id="KW-1185">Reference proteome</keyword>
<organism evidence="3 4">
    <name type="scientific">Alkalicoccobacillus gibsonii</name>
    <dbReference type="NCBI Taxonomy" id="79881"/>
    <lineage>
        <taxon>Bacteria</taxon>
        <taxon>Bacillati</taxon>
        <taxon>Bacillota</taxon>
        <taxon>Bacilli</taxon>
        <taxon>Bacillales</taxon>
        <taxon>Bacillaceae</taxon>
        <taxon>Alkalicoccobacillus</taxon>
    </lineage>
</organism>
<reference evidence="3 4" key="1">
    <citation type="submission" date="2024-03" db="EMBL/GenBank/DDBJ databases">
        <title>Bacilli Hybrid Assemblies.</title>
        <authorList>
            <person name="Kovac J."/>
        </authorList>
    </citation>
    <scope>NUCLEOTIDE SEQUENCE [LARGE SCALE GENOMIC DNA]</scope>
    <source>
        <strain evidence="3 4">FSL R7-0666</strain>
    </source>
</reference>
<evidence type="ECO:0000313" key="4">
    <source>
        <dbReference type="Proteomes" id="UP001418796"/>
    </source>
</evidence>
<gene>
    <name evidence="3" type="primary">dprA</name>
    <name evidence="3" type="ORF">MKY91_11870</name>
</gene>
<dbReference type="Pfam" id="PF02481">
    <property type="entry name" value="DNA_processg_A"/>
    <property type="match status" value="1"/>
</dbReference>
<feature type="domain" description="Smf/DprA SLOG" evidence="2">
    <location>
        <begin position="65"/>
        <end position="273"/>
    </location>
</feature>
<dbReference type="RefSeq" id="WP_343130682.1">
    <property type="nucleotide sequence ID" value="NZ_JBCITK010000001.1"/>
</dbReference>
<proteinExistence type="inferred from homology"/>
<evidence type="ECO:0000313" key="3">
    <source>
        <dbReference type="EMBL" id="MEN0643848.1"/>
    </source>
</evidence>
<dbReference type="PANTHER" id="PTHR43022:SF1">
    <property type="entry name" value="PROTEIN SMF"/>
    <property type="match status" value="1"/>
</dbReference>
<dbReference type="SUPFAM" id="SSF102405">
    <property type="entry name" value="MCP/YpsA-like"/>
    <property type="match status" value="1"/>
</dbReference>
<dbReference type="InterPro" id="IPR057666">
    <property type="entry name" value="DrpA_SLOG"/>
</dbReference>
<dbReference type="Gene3D" id="3.40.50.450">
    <property type="match status" value="1"/>
</dbReference>
<name>A0ABU9VKX9_9BACI</name>
<dbReference type="PANTHER" id="PTHR43022">
    <property type="entry name" value="PROTEIN SMF"/>
    <property type="match status" value="1"/>
</dbReference>
<dbReference type="EMBL" id="JBCITK010000001">
    <property type="protein sequence ID" value="MEN0643848.1"/>
    <property type="molecule type" value="Genomic_DNA"/>
</dbReference>
<evidence type="ECO:0000256" key="1">
    <source>
        <dbReference type="ARBA" id="ARBA00006525"/>
    </source>
</evidence>
<dbReference type="Proteomes" id="UP001418796">
    <property type="component" value="Unassembled WGS sequence"/>
</dbReference>
<dbReference type="InterPro" id="IPR003488">
    <property type="entry name" value="DprA"/>
</dbReference>
<comment type="similarity">
    <text evidence="1">Belongs to the DprA/Smf family.</text>
</comment>
<protein>
    <submittedName>
        <fullName evidence="3">DNA-processing protein DprA</fullName>
    </submittedName>
</protein>
<comment type="caution">
    <text evidence="3">The sequence shown here is derived from an EMBL/GenBank/DDBJ whole genome shotgun (WGS) entry which is preliminary data.</text>
</comment>